<proteinExistence type="predicted"/>
<dbReference type="EMBL" id="JARJLG010000042">
    <property type="protein sequence ID" value="KAJ7762852.1"/>
    <property type="molecule type" value="Genomic_DNA"/>
</dbReference>
<dbReference type="Proteomes" id="UP001215280">
    <property type="component" value="Unassembled WGS sequence"/>
</dbReference>
<evidence type="ECO:0000313" key="1">
    <source>
        <dbReference type="EMBL" id="KAJ7762852.1"/>
    </source>
</evidence>
<evidence type="ECO:0000313" key="2">
    <source>
        <dbReference type="Proteomes" id="UP001215280"/>
    </source>
</evidence>
<organism evidence="1 2">
    <name type="scientific">Mycena maculata</name>
    <dbReference type="NCBI Taxonomy" id="230809"/>
    <lineage>
        <taxon>Eukaryota</taxon>
        <taxon>Fungi</taxon>
        <taxon>Dikarya</taxon>
        <taxon>Basidiomycota</taxon>
        <taxon>Agaricomycotina</taxon>
        <taxon>Agaricomycetes</taxon>
        <taxon>Agaricomycetidae</taxon>
        <taxon>Agaricales</taxon>
        <taxon>Marasmiineae</taxon>
        <taxon>Mycenaceae</taxon>
        <taxon>Mycena</taxon>
    </lineage>
</organism>
<name>A0AAD7JDY1_9AGAR</name>
<accession>A0AAD7JDY1</accession>
<protein>
    <submittedName>
        <fullName evidence="1">Uncharacterized protein</fullName>
    </submittedName>
</protein>
<keyword evidence="2" id="KW-1185">Reference proteome</keyword>
<comment type="caution">
    <text evidence="1">The sequence shown here is derived from an EMBL/GenBank/DDBJ whole genome shotgun (WGS) entry which is preliminary data.</text>
</comment>
<dbReference type="AlphaFoldDB" id="A0AAD7JDY1"/>
<sequence>MQVLVWDRPRNHSFASGTKWRAQAILPDAIKTGVDTACNENSVEHPNWHHNRVLDLLAEKPVAGAGAIWSLADWVGNGKKIARKKFWDGRWRNSNFRHFVAGGL</sequence>
<gene>
    <name evidence="1" type="ORF">DFH07DRAFT_771066</name>
</gene>
<reference evidence="1" key="1">
    <citation type="submission" date="2023-03" db="EMBL/GenBank/DDBJ databases">
        <title>Massive genome expansion in bonnet fungi (Mycena s.s.) driven by repeated elements and novel gene families across ecological guilds.</title>
        <authorList>
            <consortium name="Lawrence Berkeley National Laboratory"/>
            <person name="Harder C.B."/>
            <person name="Miyauchi S."/>
            <person name="Viragh M."/>
            <person name="Kuo A."/>
            <person name="Thoen E."/>
            <person name="Andreopoulos B."/>
            <person name="Lu D."/>
            <person name="Skrede I."/>
            <person name="Drula E."/>
            <person name="Henrissat B."/>
            <person name="Morin E."/>
            <person name="Kohler A."/>
            <person name="Barry K."/>
            <person name="LaButti K."/>
            <person name="Morin E."/>
            <person name="Salamov A."/>
            <person name="Lipzen A."/>
            <person name="Mereny Z."/>
            <person name="Hegedus B."/>
            <person name="Baldrian P."/>
            <person name="Stursova M."/>
            <person name="Weitz H."/>
            <person name="Taylor A."/>
            <person name="Grigoriev I.V."/>
            <person name="Nagy L.G."/>
            <person name="Martin F."/>
            <person name="Kauserud H."/>
        </authorList>
    </citation>
    <scope>NUCLEOTIDE SEQUENCE</scope>
    <source>
        <strain evidence="1">CBHHK188m</strain>
    </source>
</reference>